<feature type="chain" id="PRO_5011510063" description="Lipoprotein-attachment site-containing protein" evidence="2">
    <location>
        <begin position="23"/>
        <end position="59"/>
    </location>
</feature>
<evidence type="ECO:0008006" key="5">
    <source>
        <dbReference type="Google" id="ProtNLM"/>
    </source>
</evidence>
<reference evidence="3 4" key="1">
    <citation type="submission" date="2016-10" db="EMBL/GenBank/DDBJ databases">
        <authorList>
            <person name="de Groot N.N."/>
        </authorList>
    </citation>
    <scope>NUCLEOTIDE SEQUENCE [LARGE SCALE GENOMIC DNA]</scope>
    <source>
        <strain evidence="3 4">DSM 19073</strain>
    </source>
</reference>
<proteinExistence type="predicted"/>
<feature type="signal peptide" evidence="2">
    <location>
        <begin position="1"/>
        <end position="22"/>
    </location>
</feature>
<accession>A0A1I3QZU7</accession>
<dbReference type="Proteomes" id="UP000199110">
    <property type="component" value="Unassembled WGS sequence"/>
</dbReference>
<feature type="region of interest" description="Disordered" evidence="1">
    <location>
        <begin position="37"/>
        <end position="59"/>
    </location>
</feature>
<keyword evidence="4" id="KW-1185">Reference proteome</keyword>
<keyword evidence="2" id="KW-0732">Signal</keyword>
<protein>
    <recommendedName>
        <fullName evidence="5">Lipoprotein-attachment site-containing protein</fullName>
    </recommendedName>
</protein>
<sequence length="59" mass="6059">MHKLLKPLAVLPIVVLAAGCVANGDNRVDTEDELEATLDQDIDGDGTVPQSGIEVGTSG</sequence>
<dbReference type="AlphaFoldDB" id="A0A1I3QZU7"/>
<gene>
    <name evidence="3" type="ORF">SAMN04488095_2711</name>
</gene>
<organism evidence="3 4">
    <name type="scientific">Jannaschia pohangensis</name>
    <dbReference type="NCBI Taxonomy" id="390807"/>
    <lineage>
        <taxon>Bacteria</taxon>
        <taxon>Pseudomonadati</taxon>
        <taxon>Pseudomonadota</taxon>
        <taxon>Alphaproteobacteria</taxon>
        <taxon>Rhodobacterales</taxon>
        <taxon>Roseobacteraceae</taxon>
        <taxon>Jannaschia</taxon>
    </lineage>
</organism>
<evidence type="ECO:0000313" key="4">
    <source>
        <dbReference type="Proteomes" id="UP000199110"/>
    </source>
</evidence>
<dbReference type="EMBL" id="FORA01000003">
    <property type="protein sequence ID" value="SFJ38801.1"/>
    <property type="molecule type" value="Genomic_DNA"/>
</dbReference>
<evidence type="ECO:0000313" key="3">
    <source>
        <dbReference type="EMBL" id="SFJ38801.1"/>
    </source>
</evidence>
<name>A0A1I3QZU7_9RHOB</name>
<dbReference type="PROSITE" id="PS51257">
    <property type="entry name" value="PROKAR_LIPOPROTEIN"/>
    <property type="match status" value="1"/>
</dbReference>
<evidence type="ECO:0000256" key="1">
    <source>
        <dbReference type="SAM" id="MobiDB-lite"/>
    </source>
</evidence>
<evidence type="ECO:0000256" key="2">
    <source>
        <dbReference type="SAM" id="SignalP"/>
    </source>
</evidence>
<dbReference type="OrthoDB" id="9995426at2"/>
<dbReference type="RefSeq" id="WP_139212368.1">
    <property type="nucleotide sequence ID" value="NZ_FORA01000003.1"/>
</dbReference>